<evidence type="ECO:0000313" key="5">
    <source>
        <dbReference type="Proteomes" id="UP000255279"/>
    </source>
</evidence>
<dbReference type="Proteomes" id="UP000255279">
    <property type="component" value="Unassembled WGS sequence"/>
</dbReference>
<keyword evidence="1" id="KW-1133">Transmembrane helix</keyword>
<dbReference type="EMBL" id="MUXU01000036">
    <property type="protein sequence ID" value="OOR89782.1"/>
    <property type="molecule type" value="Genomic_DNA"/>
</dbReference>
<evidence type="ECO:0000313" key="2">
    <source>
        <dbReference type="EMBL" id="OOR89782.1"/>
    </source>
</evidence>
<protein>
    <submittedName>
        <fullName evidence="3">YGGT family</fullName>
    </submittedName>
</protein>
<evidence type="ECO:0000313" key="3">
    <source>
        <dbReference type="EMBL" id="STZ10725.1"/>
    </source>
</evidence>
<evidence type="ECO:0000256" key="1">
    <source>
        <dbReference type="SAM" id="Phobius"/>
    </source>
</evidence>
<feature type="transmembrane region" description="Helical" evidence="1">
    <location>
        <begin position="89"/>
        <end position="108"/>
    </location>
</feature>
<reference evidence="2 4" key="1">
    <citation type="submission" date="2017-02" db="EMBL/GenBank/DDBJ databases">
        <title>Draft genome sequence of Moraxella caviae CCUG 355 type strain.</title>
        <authorList>
            <person name="Engstrom-Jakobsson H."/>
            <person name="Salva-Serra F."/>
            <person name="Thorell K."/>
            <person name="Gonzales-Siles L."/>
            <person name="Karlsson R."/>
            <person name="Boulund F."/>
            <person name="Engstrand L."/>
            <person name="Moore E."/>
        </authorList>
    </citation>
    <scope>NUCLEOTIDE SEQUENCE [LARGE SCALE GENOMIC DNA]</scope>
    <source>
        <strain evidence="2 4">CCUG 355</strain>
    </source>
</reference>
<dbReference type="STRING" id="34060.B0181_06135"/>
<feature type="transmembrane region" description="Helical" evidence="1">
    <location>
        <begin position="6"/>
        <end position="29"/>
    </location>
</feature>
<dbReference type="Pfam" id="PF02325">
    <property type="entry name" value="CCB3_YggT"/>
    <property type="match status" value="1"/>
</dbReference>
<evidence type="ECO:0000313" key="4">
    <source>
        <dbReference type="Proteomes" id="UP000190435"/>
    </source>
</evidence>
<keyword evidence="1" id="KW-0812">Transmembrane</keyword>
<keyword evidence="1" id="KW-0472">Membrane</keyword>
<dbReference type="GO" id="GO:0016020">
    <property type="term" value="C:membrane"/>
    <property type="evidence" value="ECO:0007669"/>
    <property type="project" value="InterPro"/>
</dbReference>
<dbReference type="AlphaFoldDB" id="A0A1T0A1V2"/>
<name>A0A1T0A1V2_9GAMM</name>
<dbReference type="RefSeq" id="WP_078276625.1">
    <property type="nucleotide sequence ID" value="NZ_CAACXO010000037.1"/>
</dbReference>
<proteinExistence type="predicted"/>
<feature type="transmembrane region" description="Helical" evidence="1">
    <location>
        <begin position="50"/>
        <end position="77"/>
    </location>
</feature>
<dbReference type="Proteomes" id="UP000190435">
    <property type="component" value="Unassembled WGS sequence"/>
</dbReference>
<keyword evidence="4" id="KW-1185">Reference proteome</keyword>
<gene>
    <name evidence="2" type="ORF">B0181_06135</name>
    <name evidence="3" type="ORF">NCTC10293_01080</name>
</gene>
<accession>A0A1T0A1V2</accession>
<sequence length="188" mass="20950">MNSPMYVLVNALINFALIALFLRFMMQFAEVDSRHPYMRAAKRMTGVVDVFARIFPNVGGGRISMAAVVLMLLLYWVNLAADAMILQKSLSALELFFIGTLTAITQFLAMLRYIIIGSVLASWVVMLMNTMHPAIDLIMQLSEPIVAPFRRIVPNLGMLDLSPIAALFGLLLLQKFIEIIGVNILQAM</sequence>
<dbReference type="EMBL" id="UGQE01000001">
    <property type="protein sequence ID" value="STZ10725.1"/>
    <property type="molecule type" value="Genomic_DNA"/>
</dbReference>
<reference evidence="3 5" key="2">
    <citation type="submission" date="2018-06" db="EMBL/GenBank/DDBJ databases">
        <authorList>
            <consortium name="Pathogen Informatics"/>
            <person name="Doyle S."/>
        </authorList>
    </citation>
    <scope>NUCLEOTIDE SEQUENCE [LARGE SCALE GENOMIC DNA]</scope>
    <source>
        <strain evidence="3 5">NCTC10293</strain>
    </source>
</reference>
<dbReference type="InterPro" id="IPR003425">
    <property type="entry name" value="CCB3/YggT"/>
</dbReference>
<dbReference type="OrthoDB" id="9806665at2"/>
<organism evidence="2 4">
    <name type="scientific">Moraxella caviae</name>
    <dbReference type="NCBI Taxonomy" id="34060"/>
    <lineage>
        <taxon>Bacteria</taxon>
        <taxon>Pseudomonadati</taxon>
        <taxon>Pseudomonadota</taxon>
        <taxon>Gammaproteobacteria</taxon>
        <taxon>Moraxellales</taxon>
        <taxon>Moraxellaceae</taxon>
        <taxon>Moraxella</taxon>
    </lineage>
</organism>